<keyword evidence="2" id="KW-0732">Signal</keyword>
<dbReference type="Pfam" id="PF09792">
    <property type="entry name" value="But2"/>
    <property type="match status" value="1"/>
</dbReference>
<dbReference type="AlphaFoldDB" id="A0A6A5WJU5"/>
<sequence length="213" mass="23598">MLLSLLLSSCLVARLTCALPASTSSSSPLLPSSLSPPSSRSSLEPRSCAVEYPTWNSYISKEHPHEVSFNTYLTIAWKDPGYYIYESLIQFSNIPAKARVCQLELFFPTGYAEMFGLSGGTNRLFIYRVPAPLPRRFDWNTAPQPAYLFGTTPKLPMSEIMQQELGFIINSAPCEPTMAFRIAISSDAAKGGVDFFKDTDFPTAGFRLTHDCL</sequence>
<evidence type="ECO:0000313" key="4">
    <source>
        <dbReference type="EMBL" id="KAF2001298.1"/>
    </source>
</evidence>
<dbReference type="EMBL" id="ML977584">
    <property type="protein sequence ID" value="KAF2001298.1"/>
    <property type="molecule type" value="Genomic_DNA"/>
</dbReference>
<evidence type="ECO:0000259" key="3">
    <source>
        <dbReference type="Pfam" id="PF09792"/>
    </source>
</evidence>
<feature type="signal peptide" evidence="2">
    <location>
        <begin position="1"/>
        <end position="18"/>
    </location>
</feature>
<evidence type="ECO:0000313" key="5">
    <source>
        <dbReference type="Proteomes" id="UP000799779"/>
    </source>
</evidence>
<accession>A0A6A5WJU5</accession>
<reference evidence="4" key="1">
    <citation type="journal article" date="2020" name="Stud. Mycol.">
        <title>101 Dothideomycetes genomes: a test case for predicting lifestyles and emergence of pathogens.</title>
        <authorList>
            <person name="Haridas S."/>
            <person name="Albert R."/>
            <person name="Binder M."/>
            <person name="Bloem J."/>
            <person name="Labutti K."/>
            <person name="Salamov A."/>
            <person name="Andreopoulos B."/>
            <person name="Baker S."/>
            <person name="Barry K."/>
            <person name="Bills G."/>
            <person name="Bluhm B."/>
            <person name="Cannon C."/>
            <person name="Castanera R."/>
            <person name="Culley D."/>
            <person name="Daum C."/>
            <person name="Ezra D."/>
            <person name="Gonzalez J."/>
            <person name="Henrissat B."/>
            <person name="Kuo A."/>
            <person name="Liang C."/>
            <person name="Lipzen A."/>
            <person name="Lutzoni F."/>
            <person name="Magnuson J."/>
            <person name="Mondo S."/>
            <person name="Nolan M."/>
            <person name="Ohm R."/>
            <person name="Pangilinan J."/>
            <person name="Park H.-J."/>
            <person name="Ramirez L."/>
            <person name="Alfaro M."/>
            <person name="Sun H."/>
            <person name="Tritt A."/>
            <person name="Yoshinaga Y."/>
            <person name="Zwiers L.-H."/>
            <person name="Turgeon B."/>
            <person name="Goodwin S."/>
            <person name="Spatafora J."/>
            <person name="Crous P."/>
            <person name="Grigoriev I."/>
        </authorList>
    </citation>
    <scope>NUCLEOTIDE SEQUENCE</scope>
    <source>
        <strain evidence="4">CBS 123094</strain>
    </source>
</reference>
<organism evidence="4 5">
    <name type="scientific">Amniculicola lignicola CBS 123094</name>
    <dbReference type="NCBI Taxonomy" id="1392246"/>
    <lineage>
        <taxon>Eukaryota</taxon>
        <taxon>Fungi</taxon>
        <taxon>Dikarya</taxon>
        <taxon>Ascomycota</taxon>
        <taxon>Pezizomycotina</taxon>
        <taxon>Dothideomycetes</taxon>
        <taxon>Pleosporomycetidae</taxon>
        <taxon>Pleosporales</taxon>
        <taxon>Amniculicolaceae</taxon>
        <taxon>Amniculicola</taxon>
    </lineage>
</organism>
<dbReference type="InterPro" id="IPR018620">
    <property type="entry name" value="Ubiquitin3-bd_protein_But2_C"/>
</dbReference>
<dbReference type="Proteomes" id="UP000799779">
    <property type="component" value="Unassembled WGS sequence"/>
</dbReference>
<feature type="chain" id="PRO_5025564723" description="Ubiquitin 3 binding protein But2 C-terminal domain-containing protein" evidence="2">
    <location>
        <begin position="19"/>
        <end position="213"/>
    </location>
</feature>
<feature type="region of interest" description="Disordered" evidence="1">
    <location>
        <begin position="21"/>
        <end position="45"/>
    </location>
</feature>
<evidence type="ECO:0000256" key="1">
    <source>
        <dbReference type="SAM" id="MobiDB-lite"/>
    </source>
</evidence>
<gene>
    <name evidence="4" type="ORF">P154DRAFT_521984</name>
</gene>
<dbReference type="OrthoDB" id="3790222at2759"/>
<feature type="domain" description="Ubiquitin 3 binding protein But2 C-terminal" evidence="3">
    <location>
        <begin position="57"/>
        <end position="199"/>
    </location>
</feature>
<name>A0A6A5WJU5_9PLEO</name>
<proteinExistence type="predicted"/>
<keyword evidence="5" id="KW-1185">Reference proteome</keyword>
<evidence type="ECO:0000256" key="2">
    <source>
        <dbReference type="SAM" id="SignalP"/>
    </source>
</evidence>
<protein>
    <recommendedName>
        <fullName evidence="3">Ubiquitin 3 binding protein But2 C-terminal domain-containing protein</fullName>
    </recommendedName>
</protein>